<dbReference type="InterPro" id="IPR050288">
    <property type="entry name" value="Cellulose_deg_GH3"/>
</dbReference>
<evidence type="ECO:0000256" key="2">
    <source>
        <dbReference type="ARBA" id="ARBA00022801"/>
    </source>
</evidence>
<dbReference type="Gene3D" id="3.20.20.300">
    <property type="entry name" value="Glycoside hydrolase, family 3, N-terminal domain"/>
    <property type="match status" value="1"/>
</dbReference>
<proteinExistence type="inferred from homology"/>
<dbReference type="Gene3D" id="2.60.40.10">
    <property type="entry name" value="Immunoglobulins"/>
    <property type="match status" value="1"/>
</dbReference>
<name>A0A1H8AZV4_9BACI</name>
<dbReference type="InterPro" id="IPR002772">
    <property type="entry name" value="Glyco_hydro_3_C"/>
</dbReference>
<dbReference type="OrthoDB" id="9805821at2"/>
<dbReference type="PANTHER" id="PTHR42715">
    <property type="entry name" value="BETA-GLUCOSIDASE"/>
    <property type="match status" value="1"/>
</dbReference>
<evidence type="ECO:0000259" key="3">
    <source>
        <dbReference type="SMART" id="SM01217"/>
    </source>
</evidence>
<dbReference type="AlphaFoldDB" id="A0A1H8AZV4"/>
<dbReference type="Pfam" id="PF01915">
    <property type="entry name" value="Glyco_hydro_3_C"/>
    <property type="match status" value="1"/>
</dbReference>
<dbReference type="InterPro" id="IPR036881">
    <property type="entry name" value="Glyco_hydro_3_C_sf"/>
</dbReference>
<dbReference type="InterPro" id="IPR013783">
    <property type="entry name" value="Ig-like_fold"/>
</dbReference>
<dbReference type="Proteomes" id="UP000198553">
    <property type="component" value="Unassembled WGS sequence"/>
</dbReference>
<dbReference type="PANTHER" id="PTHR42715:SF10">
    <property type="entry name" value="BETA-GLUCOSIDASE"/>
    <property type="match status" value="1"/>
</dbReference>
<dbReference type="GO" id="GO:0008422">
    <property type="term" value="F:beta-glucosidase activity"/>
    <property type="evidence" value="ECO:0007669"/>
    <property type="project" value="UniProtKB-ARBA"/>
</dbReference>
<evidence type="ECO:0000313" key="4">
    <source>
        <dbReference type="EMBL" id="SEM75328.1"/>
    </source>
</evidence>
<dbReference type="SUPFAM" id="SSF52279">
    <property type="entry name" value="Beta-D-glucan exohydrolase, C-terminal domain"/>
    <property type="match status" value="1"/>
</dbReference>
<comment type="similarity">
    <text evidence="1">Belongs to the glycosyl hydrolase 3 family.</text>
</comment>
<evidence type="ECO:0000313" key="5">
    <source>
        <dbReference type="Proteomes" id="UP000198553"/>
    </source>
</evidence>
<reference evidence="5" key="1">
    <citation type="submission" date="2016-10" db="EMBL/GenBank/DDBJ databases">
        <authorList>
            <person name="Varghese N."/>
            <person name="Submissions S."/>
        </authorList>
    </citation>
    <scope>NUCLEOTIDE SEQUENCE [LARGE SCALE GENOMIC DNA]</scope>
    <source>
        <strain evidence="5">B48,IBRC-M 10115,DSM 25386,CECT 8001</strain>
    </source>
</reference>
<keyword evidence="2" id="KW-0378">Hydrolase</keyword>
<dbReference type="RefSeq" id="WP_090744049.1">
    <property type="nucleotide sequence ID" value="NZ_FOBW01000005.1"/>
</dbReference>
<accession>A0A1H8AZV4</accession>
<dbReference type="FunFam" id="2.60.40.10:FF:000495">
    <property type="entry name" value="Periplasmic beta-glucosidase"/>
    <property type="match status" value="1"/>
</dbReference>
<dbReference type="EMBL" id="FOBW01000005">
    <property type="protein sequence ID" value="SEM75328.1"/>
    <property type="molecule type" value="Genomic_DNA"/>
</dbReference>
<dbReference type="InterPro" id="IPR001764">
    <property type="entry name" value="Glyco_hydro_3_N"/>
</dbReference>
<dbReference type="STRING" id="930146.SAMN05192533_105196"/>
<dbReference type="PRINTS" id="PR00133">
    <property type="entry name" value="GLHYDRLASE3"/>
</dbReference>
<gene>
    <name evidence="4" type="ORF">SAMN05192533_105196</name>
</gene>
<dbReference type="SMART" id="SM01217">
    <property type="entry name" value="Fn3_like"/>
    <property type="match status" value="1"/>
</dbReference>
<dbReference type="GO" id="GO:0005975">
    <property type="term" value="P:carbohydrate metabolic process"/>
    <property type="evidence" value="ECO:0007669"/>
    <property type="project" value="InterPro"/>
</dbReference>
<dbReference type="Pfam" id="PF14310">
    <property type="entry name" value="Fn3-like"/>
    <property type="match status" value="1"/>
</dbReference>
<keyword evidence="5" id="KW-1185">Reference proteome</keyword>
<sequence>MKYKDLIKQMTLEEKASLMSGQNFWNTKAIDRLGIPSIMLTDGPHGLRKQGGKADHLGLNKSLPATCYPTAATLANSWDKSLVFNVGKEIGKEARSEKVSVLLGPGLNIKRNPLCGRNFEYFSEDPYLTGELASEMVKGIQSNGISACPKHYAVNSQEHMRMTIDEIVDERSLREIYLTGFEKVVKESNPYTMMSSYNKVNGEFANENQHLANDILYSEWGFDGVVVTDWGGNNDRVAGLKAHNQLEMPSTNGITDKEIVDAINAGTLDESILDEAVEQLLNLIDKVRLDDKESVQVDYEEHHNKAVEAARRSIVLLKNENSILPLKAGTNVAVIGDFAKNPRYQGAGSSLINPYKLSNPLDSLQKSSLNIAGYAQGFKRMGTKRSKLVQEATSLAKSAEVVLLFIGLDESKEAEGVDREDLTLAQNQLELVESLAKVNRNIIVVLSGGGALELPFADKVQGILHTYLSGQGGGEAVVDLLLGKSNPSGKLSETFPLLYTDVPSSTYYPGHQATSEHREGLFIGYRYYETAIVPVRYPFGYGLSYTTFKYSDMVIDGLNVSFHLTNTGEIAGAEIAQLYIEKVDSVIFRSKKELKGFDKIYLEPGETKQVTIELTERDFAYYNPEIKDWEVESGNYKIQVGSSIQEIHLEETVEMAGVSPSIFLKSEYPHYALANVKQVPDGEFEKILGRKIPPKNWDRHKDLGMNDTINQAQYKNWIGKLLYRSIMFFHFYFKKIGKPLTANNVYFVINMPFRQIDRFTGGKVSKKNVERLLRWINR</sequence>
<dbReference type="Pfam" id="PF00933">
    <property type="entry name" value="Glyco_hydro_3"/>
    <property type="match status" value="1"/>
</dbReference>
<dbReference type="SUPFAM" id="SSF51445">
    <property type="entry name" value="(Trans)glycosidases"/>
    <property type="match status" value="1"/>
</dbReference>
<dbReference type="Gene3D" id="3.40.50.1700">
    <property type="entry name" value="Glycoside hydrolase family 3 C-terminal domain"/>
    <property type="match status" value="1"/>
</dbReference>
<protein>
    <submittedName>
        <fullName evidence="4">Beta-glucosidase</fullName>
    </submittedName>
</protein>
<dbReference type="InterPro" id="IPR026891">
    <property type="entry name" value="Fn3-like"/>
</dbReference>
<dbReference type="InterPro" id="IPR036962">
    <property type="entry name" value="Glyco_hydro_3_N_sf"/>
</dbReference>
<feature type="domain" description="Fibronectin type III-like" evidence="3">
    <location>
        <begin position="574"/>
        <end position="644"/>
    </location>
</feature>
<evidence type="ECO:0000256" key="1">
    <source>
        <dbReference type="ARBA" id="ARBA00005336"/>
    </source>
</evidence>
<dbReference type="InterPro" id="IPR017853">
    <property type="entry name" value="GH"/>
</dbReference>
<organism evidence="4 5">
    <name type="scientific">Mesobacillus persicus</name>
    <dbReference type="NCBI Taxonomy" id="930146"/>
    <lineage>
        <taxon>Bacteria</taxon>
        <taxon>Bacillati</taxon>
        <taxon>Bacillota</taxon>
        <taxon>Bacilli</taxon>
        <taxon>Bacillales</taxon>
        <taxon>Bacillaceae</taxon>
        <taxon>Mesobacillus</taxon>
    </lineage>
</organism>